<accession>A0A9P7US64</accession>
<dbReference type="AlphaFoldDB" id="A0A9P7US64"/>
<protein>
    <recommendedName>
        <fullName evidence="4">Extracellular membrane protein CFEM domain-containing protein</fullName>
    </recommendedName>
</protein>
<evidence type="ECO:0000256" key="1">
    <source>
        <dbReference type="SAM" id="SignalP"/>
    </source>
</evidence>
<dbReference type="EMBL" id="CM032185">
    <property type="protein sequence ID" value="KAG7091820.1"/>
    <property type="molecule type" value="Genomic_DNA"/>
</dbReference>
<dbReference type="RefSeq" id="XP_043008290.1">
    <property type="nucleotide sequence ID" value="XM_043153007.1"/>
</dbReference>
<evidence type="ECO:0000313" key="3">
    <source>
        <dbReference type="Proteomes" id="UP001049176"/>
    </source>
</evidence>
<reference evidence="2" key="1">
    <citation type="journal article" date="2021" name="Genome Biol. Evol.">
        <title>The assembled and annotated genome of the fairy-ring fungus Marasmius oreades.</title>
        <authorList>
            <person name="Hiltunen M."/>
            <person name="Ament-Velasquez S.L."/>
            <person name="Johannesson H."/>
        </authorList>
    </citation>
    <scope>NUCLEOTIDE SEQUENCE</scope>
    <source>
        <strain evidence="2">03SP1</strain>
    </source>
</reference>
<proteinExistence type="predicted"/>
<feature type="chain" id="PRO_5040160752" description="Extracellular membrane protein CFEM domain-containing protein" evidence="1">
    <location>
        <begin position="20"/>
        <end position="145"/>
    </location>
</feature>
<dbReference type="GeneID" id="66077299"/>
<dbReference type="KEGG" id="more:E1B28_008223"/>
<sequence>MVRPSTLLVQSILAAVVLASGFHPQGQLEARAALSNSTAPSQCKVACDKVTGSLQACAAGDPKCNCEDLTGDTLATCLDCVKAHNPDATVNNPENMNMTDVYPSVCQAHVLRKGGGVHVGGSSGALSVRPSVLGVVGLAVAAWLA</sequence>
<keyword evidence="3" id="KW-1185">Reference proteome</keyword>
<evidence type="ECO:0008006" key="4">
    <source>
        <dbReference type="Google" id="ProtNLM"/>
    </source>
</evidence>
<feature type="signal peptide" evidence="1">
    <location>
        <begin position="1"/>
        <end position="19"/>
    </location>
</feature>
<organism evidence="2 3">
    <name type="scientific">Marasmius oreades</name>
    <name type="common">fairy-ring Marasmius</name>
    <dbReference type="NCBI Taxonomy" id="181124"/>
    <lineage>
        <taxon>Eukaryota</taxon>
        <taxon>Fungi</taxon>
        <taxon>Dikarya</taxon>
        <taxon>Basidiomycota</taxon>
        <taxon>Agaricomycotina</taxon>
        <taxon>Agaricomycetes</taxon>
        <taxon>Agaricomycetidae</taxon>
        <taxon>Agaricales</taxon>
        <taxon>Marasmiineae</taxon>
        <taxon>Marasmiaceae</taxon>
        <taxon>Marasmius</taxon>
    </lineage>
</organism>
<comment type="caution">
    <text evidence="2">The sequence shown here is derived from an EMBL/GenBank/DDBJ whole genome shotgun (WGS) entry which is preliminary data.</text>
</comment>
<evidence type="ECO:0000313" key="2">
    <source>
        <dbReference type="EMBL" id="KAG7091820.1"/>
    </source>
</evidence>
<name>A0A9P7US64_9AGAR</name>
<gene>
    <name evidence="2" type="ORF">E1B28_008223</name>
</gene>
<dbReference type="Proteomes" id="UP001049176">
    <property type="component" value="Chromosome 5"/>
</dbReference>
<keyword evidence="1" id="KW-0732">Signal</keyword>